<dbReference type="EMBL" id="VFPH01000001">
    <property type="protein sequence ID" value="TQM43871.1"/>
    <property type="molecule type" value="Genomic_DNA"/>
</dbReference>
<dbReference type="RefSeq" id="WP_142098021.1">
    <property type="nucleotide sequence ID" value="NZ_VFPH01000001.1"/>
</dbReference>
<proteinExistence type="predicted"/>
<evidence type="ECO:0000256" key="3">
    <source>
        <dbReference type="ARBA" id="ARBA00022692"/>
    </source>
</evidence>
<dbReference type="Gene3D" id="1.20.1250.20">
    <property type="entry name" value="MFS general substrate transporter like domains"/>
    <property type="match status" value="1"/>
</dbReference>
<dbReference type="GO" id="GO:0022857">
    <property type="term" value="F:transmembrane transporter activity"/>
    <property type="evidence" value="ECO:0007669"/>
    <property type="project" value="InterPro"/>
</dbReference>
<dbReference type="PROSITE" id="PS50850">
    <property type="entry name" value="MFS"/>
    <property type="match status" value="1"/>
</dbReference>
<dbReference type="PANTHER" id="PTHR23511:SF34">
    <property type="entry name" value="SYNAPTIC VESICLE GLYCOPROTEIN 2"/>
    <property type="match status" value="1"/>
</dbReference>
<feature type="transmembrane region" description="Helical" evidence="6">
    <location>
        <begin position="103"/>
        <end position="122"/>
    </location>
</feature>
<reference evidence="8 9" key="1">
    <citation type="submission" date="2019-06" db="EMBL/GenBank/DDBJ databases">
        <title>Sequencing the genomes of 1000 actinobacteria strains.</title>
        <authorList>
            <person name="Klenk H.-P."/>
        </authorList>
    </citation>
    <scope>NUCLEOTIDE SEQUENCE [LARGE SCALE GENOMIC DNA]</scope>
    <source>
        <strain evidence="8 9">DSM 45511</strain>
    </source>
</reference>
<evidence type="ECO:0000256" key="5">
    <source>
        <dbReference type="ARBA" id="ARBA00023136"/>
    </source>
</evidence>
<keyword evidence="2" id="KW-0813">Transport</keyword>
<keyword evidence="3 6" id="KW-0812">Transmembrane</keyword>
<accession>A0A543GCR5</accession>
<dbReference type="GO" id="GO:0005886">
    <property type="term" value="C:plasma membrane"/>
    <property type="evidence" value="ECO:0007669"/>
    <property type="project" value="UniProtKB-SubCell"/>
</dbReference>
<feature type="transmembrane region" description="Helical" evidence="6">
    <location>
        <begin position="190"/>
        <end position="212"/>
    </location>
</feature>
<dbReference type="Pfam" id="PF00083">
    <property type="entry name" value="Sugar_tr"/>
    <property type="match status" value="1"/>
</dbReference>
<keyword evidence="5 6" id="KW-0472">Membrane</keyword>
<dbReference type="InterPro" id="IPR020846">
    <property type="entry name" value="MFS_dom"/>
</dbReference>
<dbReference type="CDD" id="cd17316">
    <property type="entry name" value="MFS_SV2_like"/>
    <property type="match status" value="1"/>
</dbReference>
<organism evidence="8 9">
    <name type="scientific">Pseudonocardia cypriaca</name>
    <dbReference type="NCBI Taxonomy" id="882449"/>
    <lineage>
        <taxon>Bacteria</taxon>
        <taxon>Bacillati</taxon>
        <taxon>Actinomycetota</taxon>
        <taxon>Actinomycetes</taxon>
        <taxon>Pseudonocardiales</taxon>
        <taxon>Pseudonocardiaceae</taxon>
        <taxon>Pseudonocardia</taxon>
    </lineage>
</organism>
<dbReference type="InterPro" id="IPR005829">
    <property type="entry name" value="Sugar_transporter_CS"/>
</dbReference>
<protein>
    <submittedName>
        <fullName evidence="8">Putative MFS transporter</fullName>
    </submittedName>
</protein>
<evidence type="ECO:0000256" key="4">
    <source>
        <dbReference type="ARBA" id="ARBA00022989"/>
    </source>
</evidence>
<name>A0A543GCR5_9PSEU</name>
<sequence>MSASSSTEDEFAATSAAPAGPISRLERIPITKWHLVWISVLGSGYLVENFDNIAFSYLAPSIRAEWGLSLGQVGSVTSAVFLGMLIGAVLGGRLSDRWGRKTLLIWSSVFYSLASLVSAMAPNFEVLVVGRILTGVGVQAATGVIMVYLSEMYPRISRGRFFTVMTFFGFVASPLTAFSVLVIAPQGVGAWRWVFVLGAAGLIVAGLVAAALPETVRWLAMNGRTDDALAVVERLERAAATRRPLPVAAPEPPPVRLGSFRDLLQQTYRRRLVVLGGTFALLIFCLYGFLSWFPTVLADRGMEQDAVLRIAALIALGPLAAPLFLFAFADRIERRTALLVSGSVAGAALIAFGATTDPVLTVVTGMVAQIALSAASTSFYTYIPEVFPTEVRGVGAGCVNGVGRIAGVMSGLAVAALYSAWGATQLYLVLGTGLVGMGVAVALWGPRTTRQSLENISPPTRTAARAN</sequence>
<dbReference type="InterPro" id="IPR036259">
    <property type="entry name" value="MFS_trans_sf"/>
</dbReference>
<evidence type="ECO:0000313" key="9">
    <source>
        <dbReference type="Proteomes" id="UP000319818"/>
    </source>
</evidence>
<dbReference type="SUPFAM" id="SSF103473">
    <property type="entry name" value="MFS general substrate transporter"/>
    <property type="match status" value="1"/>
</dbReference>
<gene>
    <name evidence="8" type="ORF">FB388_1223</name>
</gene>
<dbReference type="PANTHER" id="PTHR23511">
    <property type="entry name" value="SYNAPTIC VESICLE GLYCOPROTEIN 2"/>
    <property type="match status" value="1"/>
</dbReference>
<feature type="transmembrane region" description="Helical" evidence="6">
    <location>
        <begin position="394"/>
        <end position="420"/>
    </location>
</feature>
<feature type="transmembrane region" description="Helical" evidence="6">
    <location>
        <begin position="306"/>
        <end position="329"/>
    </location>
</feature>
<comment type="subcellular location">
    <subcellularLocation>
        <location evidence="1">Cell membrane</location>
        <topology evidence="1">Multi-pass membrane protein</topology>
    </subcellularLocation>
</comment>
<feature type="transmembrane region" description="Helical" evidence="6">
    <location>
        <begin position="67"/>
        <end position="91"/>
    </location>
</feature>
<evidence type="ECO:0000313" key="8">
    <source>
        <dbReference type="EMBL" id="TQM43871.1"/>
    </source>
</evidence>
<feature type="transmembrane region" description="Helical" evidence="6">
    <location>
        <begin position="336"/>
        <end position="354"/>
    </location>
</feature>
<feature type="transmembrane region" description="Helical" evidence="6">
    <location>
        <begin position="426"/>
        <end position="445"/>
    </location>
</feature>
<keyword evidence="4 6" id="KW-1133">Transmembrane helix</keyword>
<dbReference type="InterPro" id="IPR005828">
    <property type="entry name" value="MFS_sugar_transport-like"/>
</dbReference>
<dbReference type="AlphaFoldDB" id="A0A543GCR5"/>
<evidence type="ECO:0000256" key="6">
    <source>
        <dbReference type="SAM" id="Phobius"/>
    </source>
</evidence>
<feature type="domain" description="Major facilitator superfamily (MFS) profile" evidence="7">
    <location>
        <begin position="37"/>
        <end position="449"/>
    </location>
</feature>
<feature type="transmembrane region" description="Helical" evidence="6">
    <location>
        <begin position="128"/>
        <end position="149"/>
    </location>
</feature>
<evidence type="ECO:0000259" key="7">
    <source>
        <dbReference type="PROSITE" id="PS50850"/>
    </source>
</evidence>
<comment type="caution">
    <text evidence="8">The sequence shown here is derived from an EMBL/GenBank/DDBJ whole genome shotgun (WGS) entry which is preliminary data.</text>
</comment>
<dbReference type="PROSITE" id="PS00216">
    <property type="entry name" value="SUGAR_TRANSPORT_1"/>
    <property type="match status" value="1"/>
</dbReference>
<dbReference type="OrthoDB" id="9109650at2"/>
<evidence type="ECO:0000256" key="2">
    <source>
        <dbReference type="ARBA" id="ARBA00022448"/>
    </source>
</evidence>
<dbReference type="Proteomes" id="UP000319818">
    <property type="component" value="Unassembled WGS sequence"/>
</dbReference>
<feature type="transmembrane region" description="Helical" evidence="6">
    <location>
        <begin position="360"/>
        <end position="382"/>
    </location>
</feature>
<feature type="transmembrane region" description="Helical" evidence="6">
    <location>
        <begin position="161"/>
        <end position="184"/>
    </location>
</feature>
<feature type="transmembrane region" description="Helical" evidence="6">
    <location>
        <begin position="272"/>
        <end position="294"/>
    </location>
</feature>
<evidence type="ECO:0000256" key="1">
    <source>
        <dbReference type="ARBA" id="ARBA00004651"/>
    </source>
</evidence>
<keyword evidence="9" id="KW-1185">Reference proteome</keyword>